<evidence type="ECO:0000256" key="6">
    <source>
        <dbReference type="ARBA" id="ARBA00022596"/>
    </source>
</evidence>
<proteinExistence type="inferred from homology"/>
<dbReference type="InterPro" id="IPR018194">
    <property type="entry name" value="Ni-dep_hyd_lsu_Ni_BS"/>
</dbReference>
<evidence type="ECO:0000256" key="4">
    <source>
        <dbReference type="ARBA" id="ARBA00011771"/>
    </source>
</evidence>
<keyword evidence="16" id="KW-1185">Reference proteome</keyword>
<evidence type="ECO:0000256" key="14">
    <source>
        <dbReference type="RuleBase" id="RU003896"/>
    </source>
</evidence>
<feature type="binding site" evidence="13">
    <location>
        <position position="554"/>
    </location>
    <ligand>
        <name>Fe cation</name>
        <dbReference type="ChEBI" id="CHEBI:24875"/>
    </ligand>
</feature>
<protein>
    <recommendedName>
        <fullName evidence="11">Periplasmic [NiFe] hydrogenase large subunit</fullName>
        <ecNumber evidence="5">1.12.2.1</ecNumber>
    </recommendedName>
    <alternativeName>
        <fullName evidence="12">NiFe hydrogenlyase large chain</fullName>
    </alternativeName>
</protein>
<accession>A0A1J5N872</accession>
<dbReference type="GO" id="GO:0047806">
    <property type="term" value="F:cytochrome-c3 hydrogenase activity"/>
    <property type="evidence" value="ECO:0007669"/>
    <property type="project" value="UniProtKB-EC"/>
</dbReference>
<evidence type="ECO:0000313" key="15">
    <source>
        <dbReference type="EMBL" id="OIQ51016.1"/>
    </source>
</evidence>
<dbReference type="GO" id="GO:0008901">
    <property type="term" value="F:ferredoxin hydrogenase activity"/>
    <property type="evidence" value="ECO:0007669"/>
    <property type="project" value="InterPro"/>
</dbReference>
<dbReference type="AlphaFoldDB" id="A0A1J5N872"/>
<feature type="binding site" evidence="13">
    <location>
        <position position="77"/>
    </location>
    <ligand>
        <name>Fe cation</name>
        <dbReference type="ChEBI" id="CHEBI:24875"/>
    </ligand>
</feature>
<dbReference type="Proteomes" id="UP000181901">
    <property type="component" value="Unassembled WGS sequence"/>
</dbReference>
<dbReference type="FunFam" id="1.10.645.10:FF:000002">
    <property type="entry name" value="Hydrogenase 2 large subunit"/>
    <property type="match status" value="1"/>
</dbReference>
<name>A0A1J5N872_9BACT</name>
<evidence type="ECO:0000256" key="8">
    <source>
        <dbReference type="ARBA" id="ARBA00022764"/>
    </source>
</evidence>
<comment type="catalytic activity">
    <reaction evidence="10">
        <text>2 Fe(III)-[cytochrome c3] + H2 = 2 Fe(II)-[cytochrome c3] + 2 H(+)</text>
        <dbReference type="Rhea" id="RHEA:20625"/>
        <dbReference type="Rhea" id="RHEA-COMP:11576"/>
        <dbReference type="Rhea" id="RHEA-COMP:11577"/>
        <dbReference type="ChEBI" id="CHEBI:15378"/>
        <dbReference type="ChEBI" id="CHEBI:18276"/>
        <dbReference type="ChEBI" id="CHEBI:29033"/>
        <dbReference type="ChEBI" id="CHEBI:29034"/>
        <dbReference type="EC" id="1.12.2.1"/>
    </reaction>
</comment>
<comment type="subunit">
    <text evidence="4">Heterodimer of a large and a small subunit.</text>
</comment>
<keyword evidence="8" id="KW-0574">Periplasm</keyword>
<dbReference type="PANTHER" id="PTHR42958:SF2">
    <property type="entry name" value="UPTAKE HYDROGENASE LARGE SUBUNIT"/>
    <property type="match status" value="1"/>
</dbReference>
<comment type="cofactor">
    <cofactor evidence="1 13">
        <name>Ni(2+)</name>
        <dbReference type="ChEBI" id="CHEBI:49786"/>
    </cofactor>
</comment>
<comment type="subcellular location">
    <subcellularLocation>
        <location evidence="2">Periplasm</location>
    </subcellularLocation>
</comment>
<dbReference type="OrthoDB" id="9761717at2"/>
<reference evidence="15 16" key="1">
    <citation type="submission" date="2015-09" db="EMBL/GenBank/DDBJ databases">
        <title>Genome of Desulfovibrio dechloracetivorans BerOc1, a mercury methylating strain isolated from highly hydrocarbons and metals contaminated coastal sediments.</title>
        <authorList>
            <person name="Goni Urriza M."/>
            <person name="Gassie C."/>
            <person name="Bouchez O."/>
            <person name="Klopp C."/>
            <person name="Ranchou-Peyruse A."/>
            <person name="Remy G."/>
        </authorList>
    </citation>
    <scope>NUCLEOTIDE SEQUENCE [LARGE SCALE GENOMIC DNA]</scope>
    <source>
        <strain evidence="15 16">BerOc1</strain>
    </source>
</reference>
<feature type="binding site" evidence="13">
    <location>
        <position position="557"/>
    </location>
    <ligand>
        <name>Mg(2+)</name>
        <dbReference type="ChEBI" id="CHEBI:18420"/>
    </ligand>
</feature>
<keyword evidence="9 14" id="KW-0560">Oxidoreductase</keyword>
<evidence type="ECO:0000256" key="9">
    <source>
        <dbReference type="ARBA" id="ARBA00023002"/>
    </source>
</evidence>
<dbReference type="InterPro" id="IPR029014">
    <property type="entry name" value="NiFe-Hase_large"/>
</dbReference>
<evidence type="ECO:0000256" key="12">
    <source>
        <dbReference type="ARBA" id="ARBA00083852"/>
    </source>
</evidence>
<keyword evidence="13" id="KW-0460">Magnesium</keyword>
<dbReference type="InterPro" id="IPR001501">
    <property type="entry name" value="Ni-dep_hyd_lsu"/>
</dbReference>
<dbReference type="PANTHER" id="PTHR42958">
    <property type="entry name" value="HYDROGENASE-2 LARGE CHAIN"/>
    <property type="match status" value="1"/>
</dbReference>
<keyword evidence="13" id="KW-0408">Iron</keyword>
<evidence type="ECO:0000256" key="13">
    <source>
        <dbReference type="PIRSR" id="PIRSR601501-1"/>
    </source>
</evidence>
<keyword evidence="7 13" id="KW-0479">Metal-binding</keyword>
<gene>
    <name evidence="15" type="primary">hydB_3</name>
    <name evidence="15" type="ORF">BerOc1_02961</name>
</gene>
<comment type="cofactor">
    <cofactor evidence="13">
        <name>Fe cation</name>
        <dbReference type="ChEBI" id="CHEBI:24875"/>
    </cofactor>
</comment>
<evidence type="ECO:0000256" key="7">
    <source>
        <dbReference type="ARBA" id="ARBA00022723"/>
    </source>
</evidence>
<evidence type="ECO:0000313" key="16">
    <source>
        <dbReference type="Proteomes" id="UP000181901"/>
    </source>
</evidence>
<dbReference type="EC" id="1.12.2.1" evidence="5"/>
<feature type="binding site" evidence="13">
    <location>
        <position position="55"/>
    </location>
    <ligand>
        <name>Mg(2+)</name>
        <dbReference type="ChEBI" id="CHEBI:18420"/>
    </ligand>
</feature>
<comment type="similarity">
    <text evidence="3 14">Belongs to the [NiFe]/[NiFeSe] hydrogenase large subunit family.</text>
</comment>
<organism evidence="15 16">
    <name type="scientific">Pseudodesulfovibrio hydrargyri</name>
    <dbReference type="NCBI Taxonomy" id="2125990"/>
    <lineage>
        <taxon>Bacteria</taxon>
        <taxon>Pseudomonadati</taxon>
        <taxon>Thermodesulfobacteriota</taxon>
        <taxon>Desulfovibrionia</taxon>
        <taxon>Desulfovibrionales</taxon>
        <taxon>Desulfovibrionaceae</taxon>
    </lineage>
</organism>
<sequence length="572" mass="62836">MSGCSPKAAPMAHGKHDVVVDPVTRIEGHLRIEAVVEDGKIVDVRSSSQLFRGLEIILKGRDPRDAQHFTQRSCGVCTYVHALASVRCVDNAVGVDKELPHNATIIRNLVLAAQFMHDHIVHFYHLHALDFVDVTGCLSADVNKTAEIAAAVAKTVRPDPKIVTSKEDLQKTKDTVKSIVDSGRLGIFTNAYFLGGHPAYVLPPEVNLLATNHYLNALHLQVKAARAMAVFGAKNPHTQFTVMGGVSCYEGLTDKYINDFLALYADIKDFILDCYIPDLIAVAGYYKDWASIGGTTNFMSFGEYPAQGGEADLNSRYIKPGVIFDRKITDVQAFDPSKIEEHVKHSWYKDGSPKHPYAGVTDPMYTSLDDKAKYSWMKAPRYDGKSTEVGPLATCLVNYGLGHPEFVKYVNFVLGKLEVGPEALFSTLGRTGARGIECLITCLKTEDMVNDLKENIAKGNLDICKDWDMPAEAQGVGFVNAPRGGLSHWIDIKGGKIDNFQLVVPSTWNLGPRCDNNLPGPTEEALLDNTPIADPERPVEILRTVHSYDPCIACGVHVIDNKTGNVKKFRVL</sequence>
<feature type="binding site" evidence="13">
    <location>
        <position position="551"/>
    </location>
    <ligand>
        <name>Ni(2+)</name>
        <dbReference type="ChEBI" id="CHEBI:49786"/>
    </ligand>
</feature>
<feature type="binding site" evidence="13">
    <location>
        <position position="77"/>
    </location>
    <ligand>
        <name>Ni(2+)</name>
        <dbReference type="ChEBI" id="CHEBI:49786"/>
    </ligand>
</feature>
<dbReference type="GO" id="GO:0016151">
    <property type="term" value="F:nickel cation binding"/>
    <property type="evidence" value="ECO:0007669"/>
    <property type="project" value="InterPro"/>
</dbReference>
<keyword evidence="6 13" id="KW-0533">Nickel</keyword>
<dbReference type="SUPFAM" id="SSF56762">
    <property type="entry name" value="HydB/Nqo4-like"/>
    <property type="match status" value="1"/>
</dbReference>
<dbReference type="InterPro" id="IPR050867">
    <property type="entry name" value="NiFe/NiFeSe_hydrgnase_LSU"/>
</dbReference>
<dbReference type="Pfam" id="PF00374">
    <property type="entry name" value="NiFeSe_Hases"/>
    <property type="match status" value="1"/>
</dbReference>
<dbReference type="PROSITE" id="PS00508">
    <property type="entry name" value="NI_HGENASE_L_2"/>
    <property type="match status" value="1"/>
</dbReference>
<feature type="binding site" evidence="13">
    <location>
        <position position="502"/>
    </location>
    <ligand>
        <name>Mg(2+)</name>
        <dbReference type="ChEBI" id="CHEBI:18420"/>
    </ligand>
</feature>
<evidence type="ECO:0000256" key="3">
    <source>
        <dbReference type="ARBA" id="ARBA00009292"/>
    </source>
</evidence>
<evidence type="ECO:0000256" key="5">
    <source>
        <dbReference type="ARBA" id="ARBA00012159"/>
    </source>
</evidence>
<evidence type="ECO:0000256" key="10">
    <source>
        <dbReference type="ARBA" id="ARBA00029307"/>
    </source>
</evidence>
<dbReference type="PROSITE" id="PS00507">
    <property type="entry name" value="NI_HGENASE_L_1"/>
    <property type="match status" value="1"/>
</dbReference>
<dbReference type="GO" id="GO:0042597">
    <property type="term" value="C:periplasmic space"/>
    <property type="evidence" value="ECO:0007669"/>
    <property type="project" value="UniProtKB-SubCell"/>
</dbReference>
<evidence type="ECO:0000256" key="2">
    <source>
        <dbReference type="ARBA" id="ARBA00004418"/>
    </source>
</evidence>
<dbReference type="Gene3D" id="1.10.645.10">
    <property type="entry name" value="Cytochrome-c3 Hydrogenase, chain B"/>
    <property type="match status" value="1"/>
</dbReference>
<comment type="caution">
    <text evidence="15">The sequence shown here is derived from an EMBL/GenBank/DDBJ whole genome shotgun (WGS) entry which is preliminary data.</text>
</comment>
<feature type="binding site" evidence="13">
    <location>
        <position position="74"/>
    </location>
    <ligand>
        <name>Ni(2+)</name>
        <dbReference type="ChEBI" id="CHEBI:49786"/>
    </ligand>
</feature>
<evidence type="ECO:0000256" key="11">
    <source>
        <dbReference type="ARBA" id="ARBA00074020"/>
    </source>
</evidence>
<dbReference type="EMBL" id="LKAQ01000004">
    <property type="protein sequence ID" value="OIQ51016.1"/>
    <property type="molecule type" value="Genomic_DNA"/>
</dbReference>
<evidence type="ECO:0000256" key="1">
    <source>
        <dbReference type="ARBA" id="ARBA00001967"/>
    </source>
</evidence>
<dbReference type="RefSeq" id="WP_071546406.1">
    <property type="nucleotide sequence ID" value="NZ_LKAQ01000004.1"/>
</dbReference>